<sequence>MIAPLFALLIAATPPGIAGNWVTQDRSAIVRVGDCGGTICGRIVQILRRGAPTGDIHNPDPAQRRRPLVGIAVLSGFTAQGAGATGGRAYDPESGRSYRSYLSLNDDGTLKVTGCVAFFCRSQTWTRAR</sequence>
<organism evidence="3 4">
    <name type="scientific">Allosphingosinicella ginsenosidimutans</name>
    <dbReference type="NCBI Taxonomy" id="1176539"/>
    <lineage>
        <taxon>Bacteria</taxon>
        <taxon>Pseudomonadati</taxon>
        <taxon>Pseudomonadota</taxon>
        <taxon>Alphaproteobacteria</taxon>
        <taxon>Sphingomonadales</taxon>
        <taxon>Sphingomonadaceae</taxon>
        <taxon>Allosphingosinicella</taxon>
    </lineage>
</organism>
<gene>
    <name evidence="3" type="ORF">FRZ32_02000</name>
</gene>
<dbReference type="AlphaFoldDB" id="A0A5C6TQP2"/>
<feature type="signal peptide" evidence="1">
    <location>
        <begin position="1"/>
        <end position="18"/>
    </location>
</feature>
<dbReference type="PANTHER" id="PTHR36919">
    <property type="entry name" value="BLR1215 PROTEIN"/>
    <property type="match status" value="1"/>
</dbReference>
<keyword evidence="1" id="KW-0732">Signal</keyword>
<protein>
    <submittedName>
        <fullName evidence="3">DUF2147 domain-containing protein</fullName>
    </submittedName>
</protein>
<dbReference type="InterPro" id="IPR019223">
    <property type="entry name" value="DUF2147"/>
</dbReference>
<name>A0A5C6TQP2_9SPHN</name>
<feature type="domain" description="DUF2147" evidence="2">
    <location>
        <begin position="19"/>
        <end position="127"/>
    </location>
</feature>
<dbReference type="OrthoDB" id="9811671at2"/>
<dbReference type="Gene3D" id="2.40.128.520">
    <property type="match status" value="1"/>
</dbReference>
<dbReference type="PANTHER" id="PTHR36919:SF2">
    <property type="entry name" value="BLL6627 PROTEIN"/>
    <property type="match status" value="1"/>
</dbReference>
<keyword evidence="4" id="KW-1185">Reference proteome</keyword>
<dbReference type="RefSeq" id="WP_147041924.1">
    <property type="nucleotide sequence ID" value="NZ_BAABIR010000001.1"/>
</dbReference>
<dbReference type="Proteomes" id="UP000321249">
    <property type="component" value="Unassembled WGS sequence"/>
</dbReference>
<evidence type="ECO:0000259" key="2">
    <source>
        <dbReference type="Pfam" id="PF09917"/>
    </source>
</evidence>
<accession>A0A5C6TQP2</accession>
<evidence type="ECO:0000256" key="1">
    <source>
        <dbReference type="SAM" id="SignalP"/>
    </source>
</evidence>
<dbReference type="EMBL" id="VOQQ01000001">
    <property type="protein sequence ID" value="TXC62536.1"/>
    <property type="molecule type" value="Genomic_DNA"/>
</dbReference>
<evidence type="ECO:0000313" key="3">
    <source>
        <dbReference type="EMBL" id="TXC62536.1"/>
    </source>
</evidence>
<comment type="caution">
    <text evidence="3">The sequence shown here is derived from an EMBL/GenBank/DDBJ whole genome shotgun (WGS) entry which is preliminary data.</text>
</comment>
<evidence type="ECO:0000313" key="4">
    <source>
        <dbReference type="Proteomes" id="UP000321249"/>
    </source>
</evidence>
<feature type="chain" id="PRO_5022776336" evidence="1">
    <location>
        <begin position="19"/>
        <end position="129"/>
    </location>
</feature>
<proteinExistence type="predicted"/>
<dbReference type="Pfam" id="PF09917">
    <property type="entry name" value="DUF2147"/>
    <property type="match status" value="1"/>
</dbReference>
<reference evidence="3 4" key="1">
    <citation type="journal article" date="2015" name="J. Microbiol.">
        <title>Sphingosinicella ginsenosidimutans sp. nov., with ginsenoside converting activity.</title>
        <authorList>
            <person name="Kim J.K."/>
            <person name="Kang M.S."/>
            <person name="Park S.C."/>
            <person name="Kim K.M."/>
            <person name="Choi K."/>
            <person name="Yoon M.H."/>
            <person name="Im W.T."/>
        </authorList>
    </citation>
    <scope>NUCLEOTIDE SEQUENCE [LARGE SCALE GENOMIC DNA]</scope>
    <source>
        <strain evidence="3 4">BS-11</strain>
    </source>
</reference>